<evidence type="ECO:0000256" key="18">
    <source>
        <dbReference type="SAM" id="Phobius"/>
    </source>
</evidence>
<comment type="catalytic activity">
    <reaction evidence="15">
        <text>ATP + H2O = ADP + phosphate + H(+)</text>
        <dbReference type="Rhea" id="RHEA:13065"/>
        <dbReference type="ChEBI" id="CHEBI:15377"/>
        <dbReference type="ChEBI" id="CHEBI:15378"/>
        <dbReference type="ChEBI" id="CHEBI:30616"/>
        <dbReference type="ChEBI" id="CHEBI:43474"/>
        <dbReference type="ChEBI" id="CHEBI:456216"/>
        <dbReference type="EC" id="3.6.4.13"/>
    </reaction>
</comment>
<dbReference type="GO" id="GO:0005506">
    <property type="term" value="F:iron ion binding"/>
    <property type="evidence" value="ECO:0007669"/>
    <property type="project" value="InterPro"/>
</dbReference>
<dbReference type="InterPro" id="IPR059027">
    <property type="entry name" value="DD_DDX21-DDX50"/>
</dbReference>
<sequence>MPSLSLTSNNSSVDPKKEKKMKKKIVLETQESDPLMVSSKKDKKKEKRKAVEFDDDDEERSETSSELGEPVNLKKKSKKAKVVEGEEDGEEVKAEDPNAVTRFRISEPLREALKKRGIEALFPIQARTFEDILNGCDLVGRARTGQGKTLAFVLPILESLVNGPAKASRKTGYGRPPSVLVLLPTRELATQVFDDFKVYGGAVGLNSCCVYGGASYQPQELALKRGVDIVVGTPGRIKDHIEKGNIDLSLLKFRVLDESDEMLRMGFVEDVELILGKVEDVRKVQTLLFSATLPDWVKNISSRFLKPTKKTIDLVGNEKMKASTNVRHIVLPCSTAAMPQVIPDVISCYGSGGRTIIFTEKRESANELAGLLPGARALHGEIQQSKREVTLSGFRSGKFLTLVATNVAARGLDINDVQLIIQCEPPNDVEAYIHRSGRTGRAGNSGVAVMLYDPRRSNISKIQRESGVKFEHITAPRAEDIAKAAGVGAAETITQVSDSVIPAFKSAAENLLSTSGLSAVELLAKALAKATGYTEIKSRSLLTSMDNHVTLLLESGKPIYTPSFAFSVMRRILPEDKVESVTGMSLTADGNGAVFDVKKEDVDTFLAAQENAAGVNIEVVKALPSLQERDRPRGRFGGGGGGGRGRGGFGDRSGGNRFSGGRGGRGGGFSDRRNGSGGFKGRNNGNKWKAKLALDALRSYTSKIVTRPSVEESAFSRIYQDRSLSSASNPAKFSGLSKSCNFYQRFGPGSQMGVNKINYNPFLGNGIGAKRFYYVDRYRVQHFKPRGPKRWFRNPRTVLIVVLVGSGAFITVYYGNLETVPYTKRTHFVLLSKTMERKMGETQFEQMKAAFKGKMLPALHPESVRMRLIAQDIIDALQRGLKREQVWSDMGYASQESDTAHEASAHETLKALSEREEKIEGKWYKEDEILDDNWVQQCRKKEKGLKADASHLDGLNWEILVVNEPVVNAFCLPGGKIVVFTGLLEHFRTDAEIATIIGHEVGHAVARHAAEGITKNLWVAILQLILYQFIMPDIANAMSVLFLRLPFSRRMEIEADYVGLLLMASAGYDPRIAPRVYEKLGKLTGDSALRDYLSTHPSGKRRAQLLAQAQVMEEALHIYRDKIAGRGDEGYSMIDLDDFVHELSETASPDAVVMEGNSLGLDCINNEKGLKVKQKTSFSQVGPNETLDACCFFLWDFMSSSPSIVSGLIGILIVFVIVFALKYLVFYIKESILEDQKPPIAGPILNYLVHFNRLFDYQTSIAKKHALFRLITPSHSEIYTVDPLNGEYILKTKFSNYKKGAYNYGIMRDLFGDGIFAVDGHKWRHKRKLVSYEFSTRVLRDYCCRSSAVFRSCCKISFKDYCCRNSFEEHRFAGICPDTSGKFPILLWLVIVK</sequence>
<feature type="transmembrane region" description="Helical" evidence="18">
    <location>
        <begin position="1204"/>
        <end position="1228"/>
    </location>
</feature>
<evidence type="ECO:0000256" key="5">
    <source>
        <dbReference type="ARBA" id="ARBA00022670"/>
    </source>
</evidence>
<dbReference type="PROSITE" id="PS51192">
    <property type="entry name" value="HELICASE_ATP_BIND_1"/>
    <property type="match status" value="1"/>
</dbReference>
<evidence type="ECO:0000256" key="6">
    <source>
        <dbReference type="ARBA" id="ARBA00022723"/>
    </source>
</evidence>
<dbReference type="Pfam" id="PF26142">
    <property type="entry name" value="DD_DDX21-DDX50"/>
    <property type="match status" value="1"/>
</dbReference>
<feature type="compositionally biased region" description="Gly residues" evidence="17">
    <location>
        <begin position="635"/>
        <end position="680"/>
    </location>
</feature>
<dbReference type="GO" id="GO:0003724">
    <property type="term" value="F:RNA helicase activity"/>
    <property type="evidence" value="ECO:0007669"/>
    <property type="project" value="UniProtKB-EC"/>
</dbReference>
<dbReference type="GO" id="GO:0005634">
    <property type="term" value="C:nucleus"/>
    <property type="evidence" value="ECO:0007669"/>
    <property type="project" value="UniProtKB-SubCell"/>
</dbReference>
<dbReference type="PANTHER" id="PTHR47963:SF8">
    <property type="entry name" value="ATP-DEPENDENT RNA HELICASE DEAD"/>
    <property type="match status" value="1"/>
</dbReference>
<dbReference type="CDD" id="cd12937">
    <property type="entry name" value="GUCT_RH7_like"/>
    <property type="match status" value="1"/>
</dbReference>
<evidence type="ECO:0000256" key="4">
    <source>
        <dbReference type="ARBA" id="ARBA00012552"/>
    </source>
</evidence>
<evidence type="ECO:0000256" key="14">
    <source>
        <dbReference type="ARBA" id="ARBA00023242"/>
    </source>
</evidence>
<evidence type="ECO:0000256" key="8">
    <source>
        <dbReference type="ARBA" id="ARBA00022801"/>
    </source>
</evidence>
<evidence type="ECO:0000256" key="16">
    <source>
        <dbReference type="ARBA" id="ARBA00070889"/>
    </source>
</evidence>
<dbReference type="GO" id="GO:0020037">
    <property type="term" value="F:heme binding"/>
    <property type="evidence" value="ECO:0007669"/>
    <property type="project" value="InterPro"/>
</dbReference>
<evidence type="ECO:0000256" key="13">
    <source>
        <dbReference type="ARBA" id="ARBA00023049"/>
    </source>
</evidence>
<dbReference type="GO" id="GO:0004222">
    <property type="term" value="F:metalloendopeptidase activity"/>
    <property type="evidence" value="ECO:0007669"/>
    <property type="project" value="InterPro"/>
</dbReference>
<dbReference type="GO" id="GO:0006508">
    <property type="term" value="P:proteolysis"/>
    <property type="evidence" value="ECO:0007669"/>
    <property type="project" value="UniProtKB-KW"/>
</dbReference>
<dbReference type="CDD" id="cd00268">
    <property type="entry name" value="DEADc"/>
    <property type="match status" value="1"/>
</dbReference>
<dbReference type="GO" id="GO:0003723">
    <property type="term" value="F:RNA binding"/>
    <property type="evidence" value="ECO:0007669"/>
    <property type="project" value="UniProtKB-KW"/>
</dbReference>
<keyword evidence="9" id="KW-0347">Helicase</keyword>
<dbReference type="InterPro" id="IPR001650">
    <property type="entry name" value="Helicase_C-like"/>
</dbReference>
<dbReference type="Pfam" id="PF00270">
    <property type="entry name" value="DEAD"/>
    <property type="match status" value="1"/>
</dbReference>
<dbReference type="GO" id="GO:0005524">
    <property type="term" value="F:ATP binding"/>
    <property type="evidence" value="ECO:0007669"/>
    <property type="project" value="UniProtKB-KW"/>
</dbReference>
<gene>
    <name evidence="21" type="ORF">NC653_029886</name>
</gene>
<organism evidence="21 22">
    <name type="scientific">Populus alba x Populus x berolinensis</name>
    <dbReference type="NCBI Taxonomy" id="444605"/>
    <lineage>
        <taxon>Eukaryota</taxon>
        <taxon>Viridiplantae</taxon>
        <taxon>Streptophyta</taxon>
        <taxon>Embryophyta</taxon>
        <taxon>Tracheophyta</taxon>
        <taxon>Spermatophyta</taxon>
        <taxon>Magnoliopsida</taxon>
        <taxon>eudicotyledons</taxon>
        <taxon>Gunneridae</taxon>
        <taxon>Pentapetalae</taxon>
        <taxon>rosids</taxon>
        <taxon>fabids</taxon>
        <taxon>Malpighiales</taxon>
        <taxon>Salicaceae</taxon>
        <taxon>Saliceae</taxon>
        <taxon>Populus</taxon>
    </lineage>
</organism>
<name>A0AAD6M5Y2_9ROSI</name>
<evidence type="ECO:0000313" key="21">
    <source>
        <dbReference type="EMBL" id="KAJ6978122.1"/>
    </source>
</evidence>
<evidence type="ECO:0000256" key="17">
    <source>
        <dbReference type="SAM" id="MobiDB-lite"/>
    </source>
</evidence>
<keyword evidence="22" id="KW-1185">Reference proteome</keyword>
<evidence type="ECO:0000256" key="1">
    <source>
        <dbReference type="ARBA" id="ARBA00001947"/>
    </source>
</evidence>
<dbReference type="FunFam" id="3.30.70.2280:FF:000003">
    <property type="entry name" value="DEAD-box ATP-dependent RNA helicase 7"/>
    <property type="match status" value="1"/>
</dbReference>
<keyword evidence="12" id="KW-0694">RNA-binding</keyword>
<feature type="region of interest" description="Disordered" evidence="17">
    <location>
        <begin position="628"/>
        <end position="683"/>
    </location>
</feature>
<evidence type="ECO:0000256" key="11">
    <source>
        <dbReference type="ARBA" id="ARBA00022840"/>
    </source>
</evidence>
<dbReference type="Gene3D" id="3.30.70.2280">
    <property type="match status" value="1"/>
</dbReference>
<dbReference type="InterPro" id="IPR050547">
    <property type="entry name" value="DEAD_box_RNA_helicases"/>
</dbReference>
<keyword evidence="18" id="KW-0812">Transmembrane</keyword>
<keyword evidence="18" id="KW-0472">Membrane</keyword>
<dbReference type="PANTHER" id="PTHR47963">
    <property type="entry name" value="DEAD-BOX ATP-DEPENDENT RNA HELICASE 47, MITOCHONDRIAL"/>
    <property type="match status" value="1"/>
</dbReference>
<dbReference type="InterPro" id="IPR001915">
    <property type="entry name" value="Peptidase_M48"/>
</dbReference>
<accession>A0AAD6M5Y2</accession>
<comment type="similarity">
    <text evidence="3">Belongs to the DEAD box helicase family. DDX21/DDX50 subfamily.</text>
</comment>
<dbReference type="Pfam" id="PF01435">
    <property type="entry name" value="Peptidase_M48"/>
    <property type="match status" value="1"/>
</dbReference>
<dbReference type="InterPro" id="IPR027417">
    <property type="entry name" value="P-loop_NTPase"/>
</dbReference>
<evidence type="ECO:0000259" key="20">
    <source>
        <dbReference type="PROSITE" id="PS51194"/>
    </source>
</evidence>
<evidence type="ECO:0000256" key="10">
    <source>
        <dbReference type="ARBA" id="ARBA00022833"/>
    </source>
</evidence>
<feature type="region of interest" description="Disordered" evidence="17">
    <location>
        <begin position="1"/>
        <end position="78"/>
    </location>
</feature>
<dbReference type="InterPro" id="IPR035979">
    <property type="entry name" value="RBD_domain_sf"/>
</dbReference>
<keyword evidence="5" id="KW-0645">Protease</keyword>
<evidence type="ECO:0000256" key="12">
    <source>
        <dbReference type="ARBA" id="ARBA00022884"/>
    </source>
</evidence>
<dbReference type="Pfam" id="PF08152">
    <property type="entry name" value="GUCT"/>
    <property type="match status" value="1"/>
</dbReference>
<evidence type="ECO:0000256" key="9">
    <source>
        <dbReference type="ARBA" id="ARBA00022806"/>
    </source>
</evidence>
<dbReference type="Gene3D" id="3.30.2010.10">
    <property type="entry name" value="Metalloproteases ('zincins'), catalytic domain"/>
    <property type="match status" value="1"/>
</dbReference>
<dbReference type="Gene3D" id="3.40.50.300">
    <property type="entry name" value="P-loop containing nucleotide triphosphate hydrolases"/>
    <property type="match status" value="2"/>
</dbReference>
<feature type="domain" description="Helicase C-terminal" evidence="20">
    <location>
        <begin position="341"/>
        <end position="482"/>
    </location>
</feature>
<dbReference type="SMART" id="SM00487">
    <property type="entry name" value="DEXDc"/>
    <property type="match status" value="1"/>
</dbReference>
<dbReference type="InterPro" id="IPR036396">
    <property type="entry name" value="Cyt_P450_sf"/>
</dbReference>
<comment type="caution">
    <text evidence="21">The sequence shown here is derived from an EMBL/GenBank/DDBJ whole genome shotgun (WGS) entry which is preliminary data.</text>
</comment>
<dbReference type="Gene3D" id="1.10.630.10">
    <property type="entry name" value="Cytochrome P450"/>
    <property type="match status" value="1"/>
</dbReference>
<dbReference type="InterPro" id="IPR044742">
    <property type="entry name" value="DEAD/DEAH_RhlB"/>
</dbReference>
<comment type="cofactor">
    <cofactor evidence="1">
        <name>Zn(2+)</name>
        <dbReference type="ChEBI" id="CHEBI:29105"/>
    </cofactor>
</comment>
<evidence type="ECO:0000256" key="7">
    <source>
        <dbReference type="ARBA" id="ARBA00022741"/>
    </source>
</evidence>
<dbReference type="CDD" id="cd07331">
    <property type="entry name" value="M48C_Oma1_like"/>
    <property type="match status" value="1"/>
</dbReference>
<keyword evidence="18" id="KW-1133">Transmembrane helix</keyword>
<dbReference type="EMBL" id="JAQIZT010000012">
    <property type="protein sequence ID" value="KAJ6978122.1"/>
    <property type="molecule type" value="Genomic_DNA"/>
</dbReference>
<keyword evidence="6" id="KW-0479">Metal-binding</keyword>
<dbReference type="SUPFAM" id="SSF52540">
    <property type="entry name" value="P-loop containing nucleoside triphosphate hydrolases"/>
    <property type="match status" value="1"/>
</dbReference>
<feature type="domain" description="Helicase ATP-binding" evidence="19">
    <location>
        <begin position="129"/>
        <end position="311"/>
    </location>
</feature>
<evidence type="ECO:0000256" key="3">
    <source>
        <dbReference type="ARBA" id="ARBA00006517"/>
    </source>
</evidence>
<keyword evidence="14" id="KW-0539">Nucleus</keyword>
<keyword evidence="8" id="KW-0378">Hydrolase</keyword>
<proteinExistence type="inferred from homology"/>
<reference evidence="21" key="1">
    <citation type="journal article" date="2023" name="Mol. Ecol. Resour.">
        <title>Chromosome-level genome assembly of a triploid poplar Populus alba 'Berolinensis'.</title>
        <authorList>
            <person name="Chen S."/>
            <person name="Yu Y."/>
            <person name="Wang X."/>
            <person name="Wang S."/>
            <person name="Zhang T."/>
            <person name="Zhou Y."/>
            <person name="He R."/>
            <person name="Meng N."/>
            <person name="Wang Y."/>
            <person name="Liu W."/>
            <person name="Liu Z."/>
            <person name="Liu J."/>
            <person name="Guo Q."/>
            <person name="Huang H."/>
            <person name="Sederoff R.R."/>
            <person name="Wang G."/>
            <person name="Qu G."/>
            <person name="Chen S."/>
        </authorList>
    </citation>
    <scope>NUCLEOTIDE SEQUENCE</scope>
    <source>
        <strain evidence="21">SC-2020</strain>
    </source>
</reference>
<dbReference type="PROSITE" id="PS51194">
    <property type="entry name" value="HELICASE_CTER"/>
    <property type="match status" value="1"/>
</dbReference>
<dbReference type="SMART" id="SM00490">
    <property type="entry name" value="HELICc"/>
    <property type="match status" value="1"/>
</dbReference>
<dbReference type="EC" id="3.6.4.13" evidence="4"/>
<dbReference type="InterPro" id="IPR014001">
    <property type="entry name" value="Helicase_ATP-bd"/>
</dbReference>
<keyword evidence="11" id="KW-0067">ATP-binding</keyword>
<dbReference type="CDD" id="cd18787">
    <property type="entry name" value="SF2_C_DEAD"/>
    <property type="match status" value="1"/>
</dbReference>
<comment type="subcellular location">
    <subcellularLocation>
        <location evidence="2">Nucleus</location>
    </subcellularLocation>
</comment>
<keyword evidence="10" id="KW-0862">Zinc</keyword>
<dbReference type="SUPFAM" id="SSF48264">
    <property type="entry name" value="Cytochrome P450"/>
    <property type="match status" value="1"/>
</dbReference>
<keyword evidence="7" id="KW-0547">Nucleotide-binding</keyword>
<dbReference type="SUPFAM" id="SSF54928">
    <property type="entry name" value="RNA-binding domain, RBD"/>
    <property type="match status" value="1"/>
</dbReference>
<feature type="compositionally biased region" description="Polar residues" evidence="17">
    <location>
        <begin position="1"/>
        <end position="13"/>
    </location>
</feature>
<dbReference type="GO" id="GO:0016705">
    <property type="term" value="F:oxidoreductase activity, acting on paired donors, with incorporation or reduction of molecular oxygen"/>
    <property type="evidence" value="ECO:0007669"/>
    <property type="project" value="InterPro"/>
</dbReference>
<keyword evidence="13" id="KW-0482">Metalloprotease</keyword>
<dbReference type="InterPro" id="IPR012562">
    <property type="entry name" value="GUCT"/>
</dbReference>
<dbReference type="GO" id="GO:0004497">
    <property type="term" value="F:monooxygenase activity"/>
    <property type="evidence" value="ECO:0007669"/>
    <property type="project" value="InterPro"/>
</dbReference>
<dbReference type="Pfam" id="PF00271">
    <property type="entry name" value="Helicase_C"/>
    <property type="match status" value="1"/>
</dbReference>
<dbReference type="Proteomes" id="UP001164929">
    <property type="component" value="Chromosome 12"/>
</dbReference>
<evidence type="ECO:0000313" key="22">
    <source>
        <dbReference type="Proteomes" id="UP001164929"/>
    </source>
</evidence>
<evidence type="ECO:0000259" key="19">
    <source>
        <dbReference type="PROSITE" id="PS51192"/>
    </source>
</evidence>
<evidence type="ECO:0000256" key="15">
    <source>
        <dbReference type="ARBA" id="ARBA00047984"/>
    </source>
</evidence>
<evidence type="ECO:0000256" key="2">
    <source>
        <dbReference type="ARBA" id="ARBA00004123"/>
    </source>
</evidence>
<dbReference type="InterPro" id="IPR011545">
    <property type="entry name" value="DEAD/DEAH_box_helicase_dom"/>
</dbReference>
<protein>
    <recommendedName>
        <fullName evidence="16">DEAD-box ATP-dependent RNA helicase 7</fullName>
        <ecNumber evidence="4">3.6.4.13</ecNumber>
    </recommendedName>
</protein>